<protein>
    <submittedName>
        <fullName evidence="1">Uncharacterized protein</fullName>
    </submittedName>
</protein>
<accession>A0A538UDN8</accession>
<reference evidence="1 2" key="1">
    <citation type="journal article" date="2019" name="Nat. Microbiol.">
        <title>Mediterranean grassland soil C-N compound turnover is dependent on rainfall and depth, and is mediated by genomically divergent microorganisms.</title>
        <authorList>
            <person name="Diamond S."/>
            <person name="Andeer P.F."/>
            <person name="Li Z."/>
            <person name="Crits-Christoph A."/>
            <person name="Burstein D."/>
            <person name="Anantharaman K."/>
            <person name="Lane K.R."/>
            <person name="Thomas B.C."/>
            <person name="Pan C."/>
            <person name="Northen T.R."/>
            <person name="Banfield J.F."/>
        </authorList>
    </citation>
    <scope>NUCLEOTIDE SEQUENCE [LARGE SCALE GENOMIC DNA]</scope>
    <source>
        <strain evidence="1">WS_11</strain>
    </source>
</reference>
<sequence length="62" mass="6890">MSEAGRSLREARFEWGVMPDGRILAIQRGEGEDDITPFDVVLGWSRELREQMAKAAGAGRGR</sequence>
<comment type="caution">
    <text evidence="1">The sequence shown here is derived from an EMBL/GenBank/DDBJ whole genome shotgun (WGS) entry which is preliminary data.</text>
</comment>
<dbReference type="EMBL" id="VBPB01000021">
    <property type="protein sequence ID" value="TMQ74022.1"/>
    <property type="molecule type" value="Genomic_DNA"/>
</dbReference>
<gene>
    <name evidence="1" type="ORF">E6K81_01670</name>
</gene>
<dbReference type="AlphaFoldDB" id="A0A538UDN8"/>
<organism evidence="1 2">
    <name type="scientific">Eiseniibacteriota bacterium</name>
    <dbReference type="NCBI Taxonomy" id="2212470"/>
    <lineage>
        <taxon>Bacteria</taxon>
        <taxon>Candidatus Eiseniibacteriota</taxon>
    </lineage>
</organism>
<proteinExistence type="predicted"/>
<dbReference type="Proteomes" id="UP000319771">
    <property type="component" value="Unassembled WGS sequence"/>
</dbReference>
<evidence type="ECO:0000313" key="1">
    <source>
        <dbReference type="EMBL" id="TMQ74022.1"/>
    </source>
</evidence>
<evidence type="ECO:0000313" key="2">
    <source>
        <dbReference type="Proteomes" id="UP000319771"/>
    </source>
</evidence>
<name>A0A538UDN8_UNCEI</name>